<accession>A0ABY2RPF1</accession>
<reference evidence="2 3" key="1">
    <citation type="submission" date="2019-04" db="EMBL/GenBank/DDBJ databases">
        <title>Rhodococcus oryzae sp. nov., a novel actinomycete isolated from rhizosphere soil of rice (Oryza sativa L.).</title>
        <authorList>
            <person name="Li C."/>
        </authorList>
    </citation>
    <scope>NUCLEOTIDE SEQUENCE [LARGE SCALE GENOMIC DNA]</scope>
    <source>
        <strain evidence="2 3">NEAU-CX67</strain>
    </source>
</reference>
<dbReference type="Proteomes" id="UP000305109">
    <property type="component" value="Unassembled WGS sequence"/>
</dbReference>
<keyword evidence="1" id="KW-0472">Membrane</keyword>
<evidence type="ECO:0000313" key="2">
    <source>
        <dbReference type="EMBL" id="TJZ80262.1"/>
    </source>
</evidence>
<dbReference type="EMBL" id="SUMD01000002">
    <property type="protein sequence ID" value="TJZ80262.1"/>
    <property type="molecule type" value="Genomic_DNA"/>
</dbReference>
<keyword evidence="1" id="KW-1133">Transmembrane helix</keyword>
<comment type="caution">
    <text evidence="2">The sequence shown here is derived from an EMBL/GenBank/DDBJ whole genome shotgun (WGS) entry which is preliminary data.</text>
</comment>
<name>A0ABY2RPF1_9NOCA</name>
<keyword evidence="3" id="KW-1185">Reference proteome</keyword>
<evidence type="ECO:0000256" key="1">
    <source>
        <dbReference type="SAM" id="Phobius"/>
    </source>
</evidence>
<keyword evidence="1" id="KW-0812">Transmembrane</keyword>
<feature type="transmembrane region" description="Helical" evidence="1">
    <location>
        <begin position="12"/>
        <end position="31"/>
    </location>
</feature>
<dbReference type="RefSeq" id="WP_136907731.1">
    <property type="nucleotide sequence ID" value="NZ_SUMD01000002.1"/>
</dbReference>
<organism evidence="2 3">
    <name type="scientific">Rhodococcus oryzae</name>
    <dbReference type="NCBI Taxonomy" id="2571143"/>
    <lineage>
        <taxon>Bacteria</taxon>
        <taxon>Bacillati</taxon>
        <taxon>Actinomycetota</taxon>
        <taxon>Actinomycetes</taxon>
        <taxon>Mycobacteriales</taxon>
        <taxon>Nocardiaceae</taxon>
        <taxon>Rhodococcus</taxon>
    </lineage>
</organism>
<evidence type="ECO:0000313" key="3">
    <source>
        <dbReference type="Proteomes" id="UP000305109"/>
    </source>
</evidence>
<sequence length="192" mass="19854">MASAASVGRSAAWTAMAIAVTFGATGCIGAVDRADFDAAMRARGGGMTTAVVRDAMAALALEYGVAQLQVTSVNIGPVETVDVTVRNPARPDQLDSYTFDGRYLSEPTPVPVSAHDDLDAQSFSLGEVPALGRVESLVDDALADTAFDDGQVTGISVNRTEAIRPTVMVESPRSRALVVFDADGAVSGVHPL</sequence>
<protein>
    <submittedName>
        <fullName evidence="2">Uncharacterized protein</fullName>
    </submittedName>
</protein>
<gene>
    <name evidence="2" type="ORF">FCG67_05190</name>
</gene>
<proteinExistence type="predicted"/>